<dbReference type="RefSeq" id="WP_188599570.1">
    <property type="nucleotide sequence ID" value="NZ_BMJW01000003.1"/>
</dbReference>
<reference evidence="7" key="2">
    <citation type="submission" date="2020-09" db="EMBL/GenBank/DDBJ databases">
        <authorList>
            <person name="Sun Q."/>
            <person name="Zhou Y."/>
        </authorList>
    </citation>
    <scope>NUCLEOTIDE SEQUENCE</scope>
    <source>
        <strain evidence="7">CGMCC 1.15763</strain>
    </source>
</reference>
<protein>
    <recommendedName>
        <fullName evidence="6">Spi protease inhibitor domain-containing protein</fullName>
    </recommendedName>
</protein>
<evidence type="ECO:0000313" key="8">
    <source>
        <dbReference type="Proteomes" id="UP000633278"/>
    </source>
</evidence>
<feature type="domain" description="Spi protease inhibitor" evidence="6">
    <location>
        <begin position="39"/>
        <end position="139"/>
    </location>
</feature>
<gene>
    <name evidence="7" type="ORF">GCM10011416_23760</name>
</gene>
<evidence type="ECO:0000256" key="1">
    <source>
        <dbReference type="ARBA" id="ARBA00009693"/>
    </source>
</evidence>
<dbReference type="PROSITE" id="PS51257">
    <property type="entry name" value="PROKAR_LIPOPROTEIN"/>
    <property type="match status" value="1"/>
</dbReference>
<dbReference type="SUPFAM" id="SSF54001">
    <property type="entry name" value="Cysteine proteinases"/>
    <property type="match status" value="1"/>
</dbReference>
<accession>A0A917MFT1</accession>
<dbReference type="InterPro" id="IPR000200">
    <property type="entry name" value="Peptidase_C10"/>
</dbReference>
<proteinExistence type="inferred from homology"/>
<comment type="similarity">
    <text evidence="1">Belongs to the peptidase C10 family.</text>
</comment>
<reference evidence="7" key="1">
    <citation type="journal article" date="2014" name="Int. J. Syst. Evol. Microbiol.">
        <title>Complete genome sequence of Corynebacterium casei LMG S-19264T (=DSM 44701T), isolated from a smear-ripened cheese.</title>
        <authorList>
            <consortium name="US DOE Joint Genome Institute (JGI-PGF)"/>
            <person name="Walter F."/>
            <person name="Albersmeier A."/>
            <person name="Kalinowski J."/>
            <person name="Ruckert C."/>
        </authorList>
    </citation>
    <scope>NUCLEOTIDE SEQUENCE</scope>
    <source>
        <strain evidence="7">CGMCC 1.15763</strain>
    </source>
</reference>
<sequence>MKKKEKKKNIVILLIFFIIITACNKKESDDIIVTNFEKHFVDEDLATKIAENAPLNNSKKTYAKGVSKRKIKNLKAFKNKKGNNVFYITNYEEGGFMVLSADKRTLPILAQSNTNIFSNEIDSLPPGVKGWLSEVSNTITKIQESTLTPSAKFESAWYSIEKNINQRKIIDPEPDCEPIVEEIVGPLLSTLWEQRDGFNASLHTIPCSGSDFQVYAGCVAIAMAQIMKYHEYPTSYSWASMPNTTATTATADLILDINGGINNAYSEYPTYSCIGTGVHNSKDIGVVLKNRFNYTSAIFANYNHSNVVNDLDNNRPVLLAGYEPPNVPGGHMWVCDGYKRVWYYQPDCTGYAYLYLHMNWGWGNNYGANGYFAFDDWSPLTNNFNFNKKMFYNIIP</sequence>
<dbReference type="Pfam" id="PF01640">
    <property type="entry name" value="Peptidase_C10"/>
    <property type="match status" value="1"/>
</dbReference>
<keyword evidence="5" id="KW-0788">Thiol protease</keyword>
<keyword evidence="4" id="KW-0378">Hydrolase</keyword>
<dbReference type="Proteomes" id="UP000633278">
    <property type="component" value="Unassembled WGS sequence"/>
</dbReference>
<dbReference type="EMBL" id="BMJW01000003">
    <property type="protein sequence ID" value="GGH03923.1"/>
    <property type="molecule type" value="Genomic_DNA"/>
</dbReference>
<keyword evidence="2" id="KW-0645">Protease</keyword>
<dbReference type="InterPro" id="IPR025896">
    <property type="entry name" value="Spi_Prtas-inh"/>
</dbReference>
<organism evidence="7 8">
    <name type="scientific">Polaribacter pacificus</name>
    <dbReference type="NCBI Taxonomy" id="1775173"/>
    <lineage>
        <taxon>Bacteria</taxon>
        <taxon>Pseudomonadati</taxon>
        <taxon>Bacteroidota</taxon>
        <taxon>Flavobacteriia</taxon>
        <taxon>Flavobacteriales</taxon>
        <taxon>Flavobacteriaceae</taxon>
    </lineage>
</organism>
<dbReference type="Gene3D" id="3.90.70.50">
    <property type="entry name" value="Peptidase C10, streptopain"/>
    <property type="match status" value="2"/>
</dbReference>
<evidence type="ECO:0000256" key="5">
    <source>
        <dbReference type="ARBA" id="ARBA00022807"/>
    </source>
</evidence>
<keyword evidence="3" id="KW-0732">Signal</keyword>
<dbReference type="InterPro" id="IPR038765">
    <property type="entry name" value="Papain-like_cys_pep_sf"/>
</dbReference>
<dbReference type="GO" id="GO:0008234">
    <property type="term" value="F:cysteine-type peptidase activity"/>
    <property type="evidence" value="ECO:0007669"/>
    <property type="project" value="UniProtKB-KW"/>
</dbReference>
<evidence type="ECO:0000256" key="4">
    <source>
        <dbReference type="ARBA" id="ARBA00022801"/>
    </source>
</evidence>
<dbReference type="InterPro" id="IPR044934">
    <property type="entry name" value="Streptopain_sf"/>
</dbReference>
<evidence type="ECO:0000313" key="7">
    <source>
        <dbReference type="EMBL" id="GGH03923.1"/>
    </source>
</evidence>
<name>A0A917MFT1_9FLAO</name>
<dbReference type="AlphaFoldDB" id="A0A917MFT1"/>
<dbReference type="GO" id="GO:0006508">
    <property type="term" value="P:proteolysis"/>
    <property type="evidence" value="ECO:0007669"/>
    <property type="project" value="UniProtKB-KW"/>
</dbReference>
<evidence type="ECO:0000256" key="2">
    <source>
        <dbReference type="ARBA" id="ARBA00022670"/>
    </source>
</evidence>
<evidence type="ECO:0000259" key="6">
    <source>
        <dbReference type="Pfam" id="PF13734"/>
    </source>
</evidence>
<evidence type="ECO:0000256" key="3">
    <source>
        <dbReference type="ARBA" id="ARBA00022729"/>
    </source>
</evidence>
<keyword evidence="8" id="KW-1185">Reference proteome</keyword>
<dbReference type="Pfam" id="PF13734">
    <property type="entry name" value="Inhibitor_I69"/>
    <property type="match status" value="1"/>
</dbReference>
<comment type="caution">
    <text evidence="7">The sequence shown here is derived from an EMBL/GenBank/DDBJ whole genome shotgun (WGS) entry which is preliminary data.</text>
</comment>